<protein>
    <submittedName>
        <fullName evidence="2">Uncharacterized protein</fullName>
    </submittedName>
</protein>
<evidence type="ECO:0000256" key="1">
    <source>
        <dbReference type="SAM" id="MobiDB-lite"/>
    </source>
</evidence>
<dbReference type="AlphaFoldDB" id="A0A427XYJ1"/>
<feature type="compositionally biased region" description="Low complexity" evidence="1">
    <location>
        <begin position="166"/>
        <end position="175"/>
    </location>
</feature>
<feature type="region of interest" description="Disordered" evidence="1">
    <location>
        <begin position="166"/>
        <end position="252"/>
    </location>
</feature>
<organism evidence="2 3">
    <name type="scientific">Saitozyma podzolica</name>
    <dbReference type="NCBI Taxonomy" id="1890683"/>
    <lineage>
        <taxon>Eukaryota</taxon>
        <taxon>Fungi</taxon>
        <taxon>Dikarya</taxon>
        <taxon>Basidiomycota</taxon>
        <taxon>Agaricomycotina</taxon>
        <taxon>Tremellomycetes</taxon>
        <taxon>Tremellales</taxon>
        <taxon>Trimorphomycetaceae</taxon>
        <taxon>Saitozyma</taxon>
    </lineage>
</organism>
<keyword evidence="3" id="KW-1185">Reference proteome</keyword>
<dbReference type="OrthoDB" id="10430974at2759"/>
<sequence>MQPTPSPSHWHYSFKHKFSFPPGAIPEASAAATGAAEAAGAAAGAARFAAGGAIPPHLAQYHYYGNGYPYRRWGRGFGMRRLFWFGLGIGAATLWIRHKERCRERERYLATGVPGTMSEQERWKWQHGWYRSVPTQAQTSTHPQSQNHINEAHPIMPIAPLASTTAYPTTTTTTTPNPPEQDSTRRWGYSYRRARRLEAERERERERAAAASAATEVPLPTTTSGLAPTDSATSLPTSQAAGAGASGSIGADEEMRKLREAVEALWAEKKRGVVEAQEKANEQAKEFAREKLDRLSHALEALRDSLGQNQPKQPPQEKKLV</sequence>
<dbReference type="EMBL" id="RSCD01000022">
    <property type="protein sequence ID" value="RSH83964.1"/>
    <property type="molecule type" value="Genomic_DNA"/>
</dbReference>
<feature type="compositionally biased region" description="Low complexity" evidence="1">
    <location>
        <begin position="240"/>
        <end position="250"/>
    </location>
</feature>
<reference evidence="2 3" key="1">
    <citation type="submission" date="2018-11" db="EMBL/GenBank/DDBJ databases">
        <title>Genome sequence of Saitozyma podzolica DSM 27192.</title>
        <authorList>
            <person name="Aliyu H."/>
            <person name="Gorte O."/>
            <person name="Ochsenreither K."/>
        </authorList>
    </citation>
    <scope>NUCLEOTIDE SEQUENCE [LARGE SCALE GENOMIC DNA]</scope>
    <source>
        <strain evidence="2 3">DSM 27192</strain>
    </source>
</reference>
<proteinExistence type="predicted"/>
<comment type="caution">
    <text evidence="2">The sequence shown here is derived from an EMBL/GenBank/DDBJ whole genome shotgun (WGS) entry which is preliminary data.</text>
</comment>
<feature type="region of interest" description="Disordered" evidence="1">
    <location>
        <begin position="300"/>
        <end position="321"/>
    </location>
</feature>
<feature type="compositionally biased region" description="Basic and acidic residues" evidence="1">
    <location>
        <begin position="196"/>
        <end position="208"/>
    </location>
</feature>
<evidence type="ECO:0000313" key="2">
    <source>
        <dbReference type="EMBL" id="RSH83964.1"/>
    </source>
</evidence>
<dbReference type="Proteomes" id="UP000279259">
    <property type="component" value="Unassembled WGS sequence"/>
</dbReference>
<accession>A0A427XYJ1</accession>
<gene>
    <name evidence="2" type="ORF">EHS25_005208</name>
</gene>
<name>A0A427XYJ1_9TREE</name>
<feature type="compositionally biased region" description="Polar residues" evidence="1">
    <location>
        <begin position="220"/>
        <end position="239"/>
    </location>
</feature>
<evidence type="ECO:0000313" key="3">
    <source>
        <dbReference type="Proteomes" id="UP000279259"/>
    </source>
</evidence>